<organism evidence="1 2">
    <name type="scientific">Adineta steineri</name>
    <dbReference type="NCBI Taxonomy" id="433720"/>
    <lineage>
        <taxon>Eukaryota</taxon>
        <taxon>Metazoa</taxon>
        <taxon>Spiralia</taxon>
        <taxon>Gnathifera</taxon>
        <taxon>Rotifera</taxon>
        <taxon>Eurotatoria</taxon>
        <taxon>Bdelloidea</taxon>
        <taxon>Adinetida</taxon>
        <taxon>Adinetidae</taxon>
        <taxon>Adineta</taxon>
    </lineage>
</organism>
<accession>A0A820KDA4</accession>
<dbReference type="EMBL" id="CAJOBB010017086">
    <property type="protein sequence ID" value="CAF4335458.1"/>
    <property type="molecule type" value="Genomic_DNA"/>
</dbReference>
<proteinExistence type="predicted"/>
<reference evidence="1" key="1">
    <citation type="submission" date="2021-02" db="EMBL/GenBank/DDBJ databases">
        <authorList>
            <person name="Nowell W R."/>
        </authorList>
    </citation>
    <scope>NUCLEOTIDE SEQUENCE</scope>
</reference>
<evidence type="ECO:0000313" key="1">
    <source>
        <dbReference type="EMBL" id="CAF4335458.1"/>
    </source>
</evidence>
<comment type="caution">
    <text evidence="1">The sequence shown here is derived from an EMBL/GenBank/DDBJ whole genome shotgun (WGS) entry which is preliminary data.</text>
</comment>
<dbReference type="AlphaFoldDB" id="A0A820KDA4"/>
<gene>
    <name evidence="1" type="ORF">KXQ929_LOCUS47414</name>
</gene>
<protein>
    <submittedName>
        <fullName evidence="1">Uncharacterized protein</fullName>
    </submittedName>
</protein>
<sequence>MTTTTASSTPVHNEEDLREITSLIHNIRSEQIFHSLWMTYLKSGMGQLKENQTGPAIWLVIVKTMAKQAINAGASENDACTTLVHDRLRQINDKIQKYQTELDLAKSRLPNDQEAVYQTIETLIEQKLENLRQKIEHKSALVQYDYKDRELELEFF</sequence>
<evidence type="ECO:0000313" key="2">
    <source>
        <dbReference type="Proteomes" id="UP000663868"/>
    </source>
</evidence>
<dbReference type="Proteomes" id="UP000663868">
    <property type="component" value="Unassembled WGS sequence"/>
</dbReference>
<name>A0A820KDA4_9BILA</name>